<reference evidence="1 2" key="1">
    <citation type="submission" date="2019-02" db="EMBL/GenBank/DDBJ databases">
        <authorList>
            <person name="Li Y."/>
        </authorList>
    </citation>
    <scope>NUCLEOTIDE SEQUENCE [LARGE SCALE GENOMIC DNA]</scope>
    <source>
        <strain evidence="1 2">30C10-4-7</strain>
    </source>
</reference>
<dbReference type="SUPFAM" id="SSF49373">
    <property type="entry name" value="Invasin/intimin cell-adhesion fragments"/>
    <property type="match status" value="1"/>
</dbReference>
<protein>
    <recommendedName>
        <fullName evidence="3">BIG2 domain-containing protein</fullName>
    </recommendedName>
</protein>
<dbReference type="EMBL" id="SGIT01000003">
    <property type="protein sequence ID" value="RZF58912.1"/>
    <property type="molecule type" value="Genomic_DNA"/>
</dbReference>
<accession>A0A4Q6XNJ9</accession>
<comment type="caution">
    <text evidence="1">The sequence shown here is derived from an EMBL/GenBank/DDBJ whole genome shotgun (WGS) entry which is preliminary data.</text>
</comment>
<dbReference type="AlphaFoldDB" id="A0A4Q6XNJ9"/>
<dbReference type="InterPro" id="IPR008964">
    <property type="entry name" value="Invasin/intimin_cell_adhesion"/>
</dbReference>
<gene>
    <name evidence="1" type="ORF">EWE74_16460</name>
</gene>
<proteinExistence type="predicted"/>
<evidence type="ECO:0000313" key="2">
    <source>
        <dbReference type="Proteomes" id="UP000292855"/>
    </source>
</evidence>
<dbReference type="RefSeq" id="WP_130142748.1">
    <property type="nucleotide sequence ID" value="NZ_SGIT01000003.1"/>
</dbReference>
<sequence>MRNKRNYIMKNPLLTLCIALSILLISCGKNDNLPLTINQTEVTMRYDGTFDFSIRNVSDVEWSSSDEFVGVVGRDGKFEARHIGETTVTGRALGEFVTARVVVEPNIVGVIEPYIAFGETLPVVKDFEKRQLLHEASDLLVYTDASDYTSRARYFFEGDLFTSVSLFWSDARTEEGKIFYAERYEFLGSSNNVHYYTDKSNSLLVGLTNDRLQGFFATYSRNTRK</sequence>
<dbReference type="OrthoDB" id="714388at2"/>
<name>A0A4Q6XNJ9_9SPHI</name>
<evidence type="ECO:0008006" key="3">
    <source>
        <dbReference type="Google" id="ProtNLM"/>
    </source>
</evidence>
<dbReference type="Proteomes" id="UP000292855">
    <property type="component" value="Unassembled WGS sequence"/>
</dbReference>
<evidence type="ECO:0000313" key="1">
    <source>
        <dbReference type="EMBL" id="RZF58912.1"/>
    </source>
</evidence>
<dbReference type="PROSITE" id="PS51257">
    <property type="entry name" value="PROKAR_LIPOPROTEIN"/>
    <property type="match status" value="1"/>
</dbReference>
<keyword evidence="2" id="KW-1185">Reference proteome</keyword>
<organism evidence="1 2">
    <name type="scientific">Sphingobacterium corticibacterium</name>
    <dbReference type="NCBI Taxonomy" id="2484746"/>
    <lineage>
        <taxon>Bacteria</taxon>
        <taxon>Pseudomonadati</taxon>
        <taxon>Bacteroidota</taxon>
        <taxon>Sphingobacteriia</taxon>
        <taxon>Sphingobacteriales</taxon>
        <taxon>Sphingobacteriaceae</taxon>
        <taxon>Sphingobacterium</taxon>
    </lineage>
</organism>